<name>A0AAW1KGV5_POPJA</name>
<evidence type="ECO:0000256" key="2">
    <source>
        <dbReference type="ARBA" id="ARBA00005679"/>
    </source>
</evidence>
<comment type="caution">
    <text evidence="7">The sequence shown here is derived from an EMBL/GenBank/DDBJ whole genome shotgun (WGS) entry which is preliminary data.</text>
</comment>
<keyword evidence="4 6" id="KW-0732">Signal</keyword>
<evidence type="ECO:0000256" key="6">
    <source>
        <dbReference type="SAM" id="SignalP"/>
    </source>
</evidence>
<dbReference type="GO" id="GO:0016671">
    <property type="term" value="F:oxidoreductase activity, acting on a sulfur group of donors, disulfide as acceptor"/>
    <property type="evidence" value="ECO:0007669"/>
    <property type="project" value="InterPro"/>
</dbReference>
<comment type="subcellular location">
    <subcellularLocation>
        <location evidence="1">Secreted</location>
    </subcellularLocation>
</comment>
<dbReference type="InterPro" id="IPR004911">
    <property type="entry name" value="Interferon-induced_GILT"/>
</dbReference>
<accession>A0AAW1KGV5</accession>
<feature type="signal peptide" evidence="6">
    <location>
        <begin position="1"/>
        <end position="19"/>
    </location>
</feature>
<sequence length="229" mass="26192">MLKLSAFLLLLVLINLSEQKIRITILYESLCPDSSKFINEQLAPCYDSIKDNVDIEFVPYGKATHKNTTAGFKFECQHGPRECELNIHHACGIKYASSDSQKVKFVNCMMREATENNGNNAVTTCTKQTGISFDNVSRCYSGKEGQTLHAGHGDRTETFAPSFIPTILFNNTFDQYNQDRALNNLCSLVNELCLREAYKQLTYYNCNNYCCNCIPYNYQYNYPYGYYYG</sequence>
<dbReference type="AlphaFoldDB" id="A0AAW1KGV5"/>
<dbReference type="InterPro" id="IPR036249">
    <property type="entry name" value="Thioredoxin-like_sf"/>
</dbReference>
<evidence type="ECO:0000256" key="5">
    <source>
        <dbReference type="ARBA" id="ARBA00023180"/>
    </source>
</evidence>
<dbReference type="SUPFAM" id="SSF52833">
    <property type="entry name" value="Thioredoxin-like"/>
    <property type="match status" value="1"/>
</dbReference>
<organism evidence="7 8">
    <name type="scientific">Popillia japonica</name>
    <name type="common">Japanese beetle</name>
    <dbReference type="NCBI Taxonomy" id="7064"/>
    <lineage>
        <taxon>Eukaryota</taxon>
        <taxon>Metazoa</taxon>
        <taxon>Ecdysozoa</taxon>
        <taxon>Arthropoda</taxon>
        <taxon>Hexapoda</taxon>
        <taxon>Insecta</taxon>
        <taxon>Pterygota</taxon>
        <taxon>Neoptera</taxon>
        <taxon>Endopterygota</taxon>
        <taxon>Coleoptera</taxon>
        <taxon>Polyphaga</taxon>
        <taxon>Scarabaeiformia</taxon>
        <taxon>Scarabaeidae</taxon>
        <taxon>Rutelinae</taxon>
        <taxon>Popillia</taxon>
    </lineage>
</organism>
<dbReference type="EMBL" id="JASPKY010000240">
    <property type="protein sequence ID" value="KAK9717461.1"/>
    <property type="molecule type" value="Genomic_DNA"/>
</dbReference>
<dbReference type="PANTHER" id="PTHR13234">
    <property type="entry name" value="GAMMA-INTERFERON INDUCIBLE LYSOSOMAL THIOL REDUCTASE GILT"/>
    <property type="match status" value="1"/>
</dbReference>
<dbReference type="Pfam" id="PF03227">
    <property type="entry name" value="GILT"/>
    <property type="match status" value="1"/>
</dbReference>
<keyword evidence="5" id="KW-0325">Glycoprotein</keyword>
<protein>
    <submittedName>
        <fullName evidence="7">Gamma interferon inducible lysosomal thiol reductase (GILT)</fullName>
    </submittedName>
</protein>
<dbReference type="PANTHER" id="PTHR13234:SF8">
    <property type="entry name" value="GAMMA-INTERFERON-INDUCIBLE LYSOSOMAL THIOL REDUCTASE"/>
    <property type="match status" value="1"/>
</dbReference>
<feature type="chain" id="PRO_5043318062" evidence="6">
    <location>
        <begin position="20"/>
        <end position="229"/>
    </location>
</feature>
<proteinExistence type="inferred from homology"/>
<evidence type="ECO:0000256" key="1">
    <source>
        <dbReference type="ARBA" id="ARBA00004613"/>
    </source>
</evidence>
<gene>
    <name evidence="7" type="ORF">QE152_g23719</name>
</gene>
<dbReference type="Proteomes" id="UP001458880">
    <property type="component" value="Unassembled WGS sequence"/>
</dbReference>
<evidence type="ECO:0000256" key="4">
    <source>
        <dbReference type="ARBA" id="ARBA00022729"/>
    </source>
</evidence>
<dbReference type="GO" id="GO:0005576">
    <property type="term" value="C:extracellular region"/>
    <property type="evidence" value="ECO:0007669"/>
    <property type="project" value="UniProtKB-SubCell"/>
</dbReference>
<keyword evidence="3" id="KW-0964">Secreted</keyword>
<evidence type="ECO:0000256" key="3">
    <source>
        <dbReference type="ARBA" id="ARBA00022525"/>
    </source>
</evidence>
<comment type="similarity">
    <text evidence="2">Belongs to the GILT family.</text>
</comment>
<reference evidence="7 8" key="1">
    <citation type="journal article" date="2024" name="BMC Genomics">
        <title>De novo assembly and annotation of Popillia japonica's genome with initial clues to its potential as an invasive pest.</title>
        <authorList>
            <person name="Cucini C."/>
            <person name="Boschi S."/>
            <person name="Funari R."/>
            <person name="Cardaioli E."/>
            <person name="Iannotti N."/>
            <person name="Marturano G."/>
            <person name="Paoli F."/>
            <person name="Bruttini M."/>
            <person name="Carapelli A."/>
            <person name="Frati F."/>
            <person name="Nardi F."/>
        </authorList>
    </citation>
    <scope>NUCLEOTIDE SEQUENCE [LARGE SCALE GENOMIC DNA]</scope>
    <source>
        <strain evidence="7">DMR45628</strain>
    </source>
</reference>
<keyword evidence="8" id="KW-1185">Reference proteome</keyword>
<evidence type="ECO:0000313" key="7">
    <source>
        <dbReference type="EMBL" id="KAK9717461.1"/>
    </source>
</evidence>
<evidence type="ECO:0000313" key="8">
    <source>
        <dbReference type="Proteomes" id="UP001458880"/>
    </source>
</evidence>